<dbReference type="PANTHER" id="PTHR43690">
    <property type="entry name" value="NARDILYSIN"/>
    <property type="match status" value="1"/>
</dbReference>
<proteinExistence type="inferred from homology"/>
<gene>
    <name evidence="9" type="ORF">OJ252_2821</name>
</gene>
<organism evidence="9 10">
    <name type="scientific">Cryptosporidium canis</name>
    <dbReference type="NCBI Taxonomy" id="195482"/>
    <lineage>
        <taxon>Eukaryota</taxon>
        <taxon>Sar</taxon>
        <taxon>Alveolata</taxon>
        <taxon>Apicomplexa</taxon>
        <taxon>Conoidasida</taxon>
        <taxon>Coccidia</taxon>
        <taxon>Eucoccidiorida</taxon>
        <taxon>Eimeriorina</taxon>
        <taxon>Cryptosporidiidae</taxon>
        <taxon>Cryptosporidium</taxon>
    </lineage>
</organism>
<dbReference type="InterPro" id="IPR050626">
    <property type="entry name" value="Peptidase_M16"/>
</dbReference>
<dbReference type="PROSITE" id="PS50132">
    <property type="entry name" value="RGS"/>
    <property type="match status" value="1"/>
</dbReference>
<evidence type="ECO:0000256" key="4">
    <source>
        <dbReference type="ARBA" id="ARBA00022801"/>
    </source>
</evidence>
<reference evidence="9" key="1">
    <citation type="submission" date="2022-10" db="EMBL/GenBank/DDBJ databases">
        <title>Adaptive evolution leads to modifications in subtelomeric GC content in a zoonotic Cryptosporidium species.</title>
        <authorList>
            <person name="Li J."/>
            <person name="Feng Y."/>
            <person name="Xiao L."/>
        </authorList>
    </citation>
    <scope>NUCLEOTIDE SEQUENCE</scope>
    <source>
        <strain evidence="9">25894</strain>
    </source>
</reference>
<dbReference type="InterPro" id="IPR011249">
    <property type="entry name" value="Metalloenz_LuxS/M16"/>
</dbReference>
<keyword evidence="10" id="KW-1185">Reference proteome</keyword>
<protein>
    <submittedName>
        <fullName evidence="9">Insulinase-like peptidase</fullName>
    </submittedName>
</protein>
<feature type="chain" id="PRO_5045985756" evidence="7">
    <location>
        <begin position="23"/>
        <end position="2337"/>
    </location>
</feature>
<evidence type="ECO:0000256" key="2">
    <source>
        <dbReference type="ARBA" id="ARBA00022670"/>
    </source>
</evidence>
<evidence type="ECO:0000256" key="3">
    <source>
        <dbReference type="ARBA" id="ARBA00022723"/>
    </source>
</evidence>
<evidence type="ECO:0000256" key="5">
    <source>
        <dbReference type="ARBA" id="ARBA00022833"/>
    </source>
</evidence>
<dbReference type="SUPFAM" id="SSF63411">
    <property type="entry name" value="LuxS/MPP-like metallohydrolase"/>
    <property type="match status" value="7"/>
</dbReference>
<dbReference type="PANTHER" id="PTHR43690:SF18">
    <property type="entry name" value="INSULIN-DEGRADING ENZYME-RELATED"/>
    <property type="match status" value="1"/>
</dbReference>
<evidence type="ECO:0000256" key="1">
    <source>
        <dbReference type="ARBA" id="ARBA00007261"/>
    </source>
</evidence>
<accession>A0ABQ8P441</accession>
<dbReference type="Pfam" id="PF05193">
    <property type="entry name" value="Peptidase_M16_C"/>
    <property type="match status" value="1"/>
</dbReference>
<evidence type="ECO:0000256" key="7">
    <source>
        <dbReference type="SAM" id="SignalP"/>
    </source>
</evidence>
<evidence type="ECO:0000256" key="6">
    <source>
        <dbReference type="ARBA" id="ARBA00023049"/>
    </source>
</evidence>
<evidence type="ECO:0000313" key="10">
    <source>
        <dbReference type="Proteomes" id="UP001071777"/>
    </source>
</evidence>
<evidence type="ECO:0000313" key="9">
    <source>
        <dbReference type="EMBL" id="KAJ1607531.1"/>
    </source>
</evidence>
<dbReference type="InterPro" id="IPR016137">
    <property type="entry name" value="RGS"/>
</dbReference>
<dbReference type="Gene3D" id="3.30.830.10">
    <property type="entry name" value="Metalloenzyme, LuxS/M16 peptidase-like"/>
    <property type="match status" value="6"/>
</dbReference>
<name>A0ABQ8P441_9CRYT</name>
<dbReference type="Pfam" id="PF00675">
    <property type="entry name" value="Peptidase_M16"/>
    <property type="match status" value="2"/>
</dbReference>
<comment type="similarity">
    <text evidence="1">Belongs to the peptidase M16 family.</text>
</comment>
<keyword evidence="2" id="KW-0645">Protease</keyword>
<feature type="signal peptide" evidence="7">
    <location>
        <begin position="1"/>
        <end position="22"/>
    </location>
</feature>
<keyword evidence="5" id="KW-0862">Zinc</keyword>
<dbReference type="InterPro" id="IPR011765">
    <property type="entry name" value="Pept_M16_N"/>
</dbReference>
<keyword evidence="3" id="KW-0479">Metal-binding</keyword>
<comment type="caution">
    <text evidence="9">The sequence shown here is derived from an EMBL/GenBank/DDBJ whole genome shotgun (WGS) entry which is preliminary data.</text>
</comment>
<dbReference type="Proteomes" id="UP001071777">
    <property type="component" value="Unassembled WGS sequence"/>
</dbReference>
<feature type="domain" description="RGS" evidence="8">
    <location>
        <begin position="1028"/>
        <end position="1123"/>
    </location>
</feature>
<dbReference type="InterPro" id="IPR007863">
    <property type="entry name" value="Peptidase_M16_C"/>
</dbReference>
<keyword evidence="6" id="KW-0482">Metalloprotease</keyword>
<dbReference type="EMBL" id="JAPCXB010000120">
    <property type="protein sequence ID" value="KAJ1607531.1"/>
    <property type="molecule type" value="Genomic_DNA"/>
</dbReference>
<keyword evidence="7" id="KW-0732">Signal</keyword>
<sequence>MKPFSHISNLLLYIALVPCVSRQFSSSAVLPVSFAEISSEGNVVPTMANEAVASSRNANAEDPDILFETSVYVPSVEMLEDQSFKIVKLSNKVEVIMNSAPKMDRCEISVINRVGSICEPTELQGLGFYLMNVLVSGSVSDPRRGLIDFSMDNSISLSYEPHSIYSTFNVVTTPVLFESTLSILSEMFKNPVISEETMEKALNLLEKKSMENNSRNFFEELILSDPRSNFSRNKYGDRRTLKTVPASKKIDMKQSLVQFFNEQYSSNRLIVAMRCRYPLEVMQDMAKSHLLGIPNKNLPLFDQHKPFSDLYVNPFSHSAGKVLFNIEKSSPVLKLVFPLKNFILSYMKSDPLFFIRAFICENRDFSLMRYLGEKGYVSRVDCSLVNSSYGFTNLHFHFHMKNTGSVNIHNILRSFFYSVSRIKDLKLDLGYYKRVRQDYLSGLKSSKRFLDGLSSSSLVNNFFKYKSSTFNSIIFGANEYSDFDVNLHRQILFDIKPENLIMILNLSRSQAEIEDTKALAQFDQSISNKDCSLYEKFMEEQKSFSFIALTNVVSTEFSGVQVSENNHKYVLEKQNSCLQRYFSSFPESLSEELKIHNLEVSSLKPLVNTDSYRKVMRQMAPMKLSELLTMDPSKRAPNFAQFKDFYYFIPHASPTSKIHLAVNLFFPFEDEAMASIRSARIAAILLLFKEVLMSHNESLASRFSKFNVEFTPSVKLPKDSVVNVFGLSMILSSVPEAFSKLIETFASNIKNYINLDVDTFQQFLDYYRSYLTSLVEKREPRLIYSDFINQLNSNHNLSTDAILNELQTLTVEEMRQVLGAMFRLGQASGVIYGNLNPGEAETYLSKFFAETIEETPQRPSRLNRVSKSILRSKLKSSRMLSKIGTKRNKSRRIALTKKRSKLTLKRRRRTAKTDESDRIEDEISSRSDLYKLYSSKLSKSGSEACKNLQVIDMSSMKPNSKFFFHSYSDKVTQNISVLWIYIDQASPESFVFVEYLKHIINNRLTAEQGRYNNIKVAVKNHDISPSSYFISIEGLSDNENFPQMNELLSSYIDKFLSPNSLISSEPLFSSAKEYLLRKFEKEGVVNDAQLSSIFEEISNQRFDFVRFRSISKLLNGLTFEQFISNLEKIYKSTFSIMLSISMPDSQPSLPNGFTGLTNIGDIFKRSGIRAFSPKNSRLDKKLSKIQEHEKDPILNSECIDSFEGGCPFSDSELSCYFNAKHEWKSLATVRTEDQNPKYLRTVQDSDFVKPRNSHFKCRFEQLESGLEVFLISSELLNSTSVNLVVRVGSANEGWEIDGLAHFLEHSLFLGTEKFPGSNEFGKFVRTHGGGTNASTDALMTHYSFSISNQFLEPTLERFCEFFKCPLFSQEYLQNEINIVESEFLSKTNSYYTLLEHVFKQIADDTHIYSKFFYGNSKTLKNYPEENGISLRERTIRFYKEYYGSENMTLLIMSSLSLEDLSGLAYRYFSNVRSCSKTAPKPESLSLKPELPYSGMLKRLVKIHLNTNKNELMLIFPLPTKQYGLSRLFSSYLAFFLSPKSGEGLLNDITQGGLCHSISLSDTYNQLGFSHLTVSLLLTEQGISNLRQILSSLFSAFQVIRKTELIDEYIHRILEKDRLNFTKIEESLPSMQVLELLKIYYLTKSTPEKLFSANYLVPSLTQQIFEEFMGCLTVENMLAIIIGSRIDLNQAIKQGVIQPSSHKAYLTKKSKIKSYIARSIRPGSVRDAENKYLLSEKHFKTSYSIWDFSEKTISSISEIRVASGIDFNQVPLPMQTISLLETMNFNHQAKLVLRPPLLLDIACEFEKLERSRGSGLLLYGKLKVSSIWRGVFYIRIPRDVFTHSFLVLRLVVPPLFGKKSIDQFSQSGFYVKSTYHSYVLVQLLAESLSTKISSSLDLGAKEGTSLQIYPTFRSPFPNHATGVEFYLYGNLGDLSSYLHELSRALKRAGETKPEEFESVKKSVIRKQVIAQGQLPYKDLIGMAENEILSTGFISTERFIDLANKVRVSEFSEFSKFLKRSCLFEGVFGGDTPASILRPALDEFVSDLRGCGPLETSKPLFYVQDNPKSDNFLKPYYGKIFFEQSEESHIYIKERSLYNGFDVIDLFSIPPDKNRIYYLAKGIISKHNLIRLSVFFRKEDPITFFKLQIINQVFFDVLFEHIRQKRQIAYEFNSEVCEVSDRMLSYSFAIQMDNHNIDSAVCTLLECLKELSPQILNQDLFRIALLERIELLEQGNTVPCEINAFITSTFNRSFNYHLREEILQRLRSLTFSQFQSWFSSSLKSAPVLITACMAENASASDSKTNKKFVPPGFTRIKKPTELFSIDKVETFYFNQRIFS</sequence>
<evidence type="ECO:0000259" key="8">
    <source>
        <dbReference type="PROSITE" id="PS50132"/>
    </source>
</evidence>
<keyword evidence="4" id="KW-0378">Hydrolase</keyword>